<dbReference type="EMBL" id="KN831978">
    <property type="protein sequence ID" value="KIO03105.1"/>
    <property type="molecule type" value="Genomic_DNA"/>
</dbReference>
<dbReference type="InParanoid" id="A0A0C3NQF8"/>
<name>A0A0C3NQF8_PISTI</name>
<reference evidence="2 3" key="1">
    <citation type="submission" date="2014-04" db="EMBL/GenBank/DDBJ databases">
        <authorList>
            <consortium name="DOE Joint Genome Institute"/>
            <person name="Kuo A."/>
            <person name="Kohler A."/>
            <person name="Costa M.D."/>
            <person name="Nagy L.G."/>
            <person name="Floudas D."/>
            <person name="Copeland A."/>
            <person name="Barry K.W."/>
            <person name="Cichocki N."/>
            <person name="Veneault-Fourrey C."/>
            <person name="LaButti K."/>
            <person name="Lindquist E.A."/>
            <person name="Lipzen A."/>
            <person name="Lundell T."/>
            <person name="Morin E."/>
            <person name="Murat C."/>
            <person name="Sun H."/>
            <person name="Tunlid A."/>
            <person name="Henrissat B."/>
            <person name="Grigoriev I.V."/>
            <person name="Hibbett D.S."/>
            <person name="Martin F."/>
            <person name="Nordberg H.P."/>
            <person name="Cantor M.N."/>
            <person name="Hua S.X."/>
        </authorList>
    </citation>
    <scope>NUCLEOTIDE SEQUENCE [LARGE SCALE GENOMIC DNA]</scope>
    <source>
        <strain evidence="2 3">Marx 270</strain>
    </source>
</reference>
<proteinExistence type="predicted"/>
<evidence type="ECO:0000256" key="1">
    <source>
        <dbReference type="SAM" id="MobiDB-lite"/>
    </source>
</evidence>
<reference evidence="3" key="2">
    <citation type="submission" date="2015-01" db="EMBL/GenBank/DDBJ databases">
        <title>Evolutionary Origins and Diversification of the Mycorrhizal Mutualists.</title>
        <authorList>
            <consortium name="DOE Joint Genome Institute"/>
            <consortium name="Mycorrhizal Genomics Consortium"/>
            <person name="Kohler A."/>
            <person name="Kuo A."/>
            <person name="Nagy L.G."/>
            <person name="Floudas D."/>
            <person name="Copeland A."/>
            <person name="Barry K.W."/>
            <person name="Cichocki N."/>
            <person name="Veneault-Fourrey C."/>
            <person name="LaButti K."/>
            <person name="Lindquist E.A."/>
            <person name="Lipzen A."/>
            <person name="Lundell T."/>
            <person name="Morin E."/>
            <person name="Murat C."/>
            <person name="Riley R."/>
            <person name="Ohm R."/>
            <person name="Sun H."/>
            <person name="Tunlid A."/>
            <person name="Henrissat B."/>
            <person name="Grigoriev I.V."/>
            <person name="Hibbett D.S."/>
            <person name="Martin F."/>
        </authorList>
    </citation>
    <scope>NUCLEOTIDE SEQUENCE [LARGE SCALE GENOMIC DNA]</scope>
    <source>
        <strain evidence="3">Marx 270</strain>
    </source>
</reference>
<gene>
    <name evidence="2" type="ORF">M404DRAFT_633581</name>
</gene>
<dbReference type="OrthoDB" id="3262664at2759"/>
<dbReference type="AlphaFoldDB" id="A0A0C3NQF8"/>
<protein>
    <submittedName>
        <fullName evidence="2">Uncharacterized protein</fullName>
    </submittedName>
</protein>
<sequence length="245" mass="26303">MSISVDDLVASLSSHHIGQEALELAALQAQLAQSLLAHQFSSSSPHFQHPHLSGPHPSTNIARRDPGHVQHCTTPTSRTPSSSAFIWPLPVQELASHSRRSSISSIKMQQYHEDILLVDMDDADEEDARLVEAMVTPSDVPVCSSPSGSHSRSNSYTWSSYQSKDALNSLSVPTSHQLISPMDPSCTPSLFTTTDPFYIQTSQAAAAQQSLSTTPGAPGTASFFALAGRPNAHSPFAMGTSAWQR</sequence>
<feature type="region of interest" description="Disordered" evidence="1">
    <location>
        <begin position="43"/>
        <end position="81"/>
    </location>
</feature>
<evidence type="ECO:0000313" key="2">
    <source>
        <dbReference type="EMBL" id="KIO03105.1"/>
    </source>
</evidence>
<evidence type="ECO:0000313" key="3">
    <source>
        <dbReference type="Proteomes" id="UP000054217"/>
    </source>
</evidence>
<keyword evidence="3" id="KW-1185">Reference proteome</keyword>
<dbReference type="Proteomes" id="UP000054217">
    <property type="component" value="Unassembled WGS sequence"/>
</dbReference>
<organism evidence="2 3">
    <name type="scientific">Pisolithus tinctorius Marx 270</name>
    <dbReference type="NCBI Taxonomy" id="870435"/>
    <lineage>
        <taxon>Eukaryota</taxon>
        <taxon>Fungi</taxon>
        <taxon>Dikarya</taxon>
        <taxon>Basidiomycota</taxon>
        <taxon>Agaricomycotina</taxon>
        <taxon>Agaricomycetes</taxon>
        <taxon>Agaricomycetidae</taxon>
        <taxon>Boletales</taxon>
        <taxon>Sclerodermatineae</taxon>
        <taxon>Pisolithaceae</taxon>
        <taxon>Pisolithus</taxon>
    </lineage>
</organism>
<accession>A0A0C3NQF8</accession>
<dbReference type="HOGENOM" id="CLU_1230217_0_0_1"/>